<evidence type="ECO:0000313" key="14">
    <source>
        <dbReference type="EMBL" id="QED27847.1"/>
    </source>
</evidence>
<dbReference type="Gene3D" id="3.20.20.70">
    <property type="entry name" value="Aldolase class I"/>
    <property type="match status" value="1"/>
</dbReference>
<keyword evidence="4 9" id="KW-0460">Magnesium</keyword>
<dbReference type="KEGG" id="bbae:FRD01_11495"/>
<feature type="binding site" evidence="9">
    <location>
        <position position="102"/>
    </location>
    <ligand>
        <name>Mg(2+)</name>
        <dbReference type="ChEBI" id="CHEBI:18420"/>
    </ligand>
</feature>
<dbReference type="PANTHER" id="PTHR20857">
    <property type="entry name" value="THIAMINE-PHOSPHATE PYROPHOSPHORYLASE"/>
    <property type="match status" value="1"/>
</dbReference>
<comment type="function">
    <text evidence="9">Condenses 4-methyl-5-(beta-hydroxyethyl)thiazole monophosphate (THZ-P) and 2-methyl-4-amino-5-hydroxymethyl pyrimidine pyrophosphate (HMP-PP) to form thiamine monophosphate (TMP).</text>
</comment>
<dbReference type="HAMAP" id="MF_00097">
    <property type="entry name" value="TMP_synthase"/>
    <property type="match status" value="1"/>
</dbReference>
<feature type="domain" description="Thiamine phosphate synthase/TenI" evidence="13">
    <location>
        <begin position="48"/>
        <end position="219"/>
    </location>
</feature>
<feature type="binding site" evidence="9">
    <location>
        <position position="196"/>
    </location>
    <ligand>
        <name>2-[(2R,5Z)-2-carboxy-4-methylthiazol-5(2H)-ylidene]ethyl phosphate</name>
        <dbReference type="ChEBI" id="CHEBI:62899"/>
    </ligand>
</feature>
<dbReference type="PANTHER" id="PTHR20857:SF15">
    <property type="entry name" value="THIAMINE-PHOSPHATE SYNTHASE"/>
    <property type="match status" value="1"/>
</dbReference>
<dbReference type="GO" id="GO:0009228">
    <property type="term" value="P:thiamine biosynthetic process"/>
    <property type="evidence" value="ECO:0007669"/>
    <property type="project" value="UniProtKB-KW"/>
</dbReference>
<dbReference type="EMBL" id="CP042467">
    <property type="protein sequence ID" value="QED27847.1"/>
    <property type="molecule type" value="Genomic_DNA"/>
</dbReference>
<dbReference type="InterPro" id="IPR022998">
    <property type="entry name" value="ThiamineP_synth_TenI"/>
</dbReference>
<evidence type="ECO:0000256" key="4">
    <source>
        <dbReference type="ARBA" id="ARBA00022842"/>
    </source>
</evidence>
<dbReference type="GO" id="GO:0004789">
    <property type="term" value="F:thiamine-phosphate diphosphorylase activity"/>
    <property type="evidence" value="ECO:0007669"/>
    <property type="project" value="UniProtKB-UniRule"/>
</dbReference>
<comment type="similarity">
    <text evidence="9 10">Belongs to the thiamine-phosphate synthase family.</text>
</comment>
<sequence>MGGPQSRPNPQTPLREPLVAHGGPNSAKEMKLHKLYLVANVSGTTEPDDADAYLESVSAALADGIRLVQFRAKQFPAAVQWELGAKVAALCAAYNASLIVNDRADLALALDASGVHLPATGMPVSAARRLMEWRFVGASCHSVAEAIRAEEDGADYVTLSPIFPTASKPGYGPPLGLHQLKTAAHALTIPVFALGGITSENKYDCLEAGAWGVASTRALT</sequence>
<dbReference type="OrthoDB" id="9810880at2"/>
<dbReference type="SUPFAM" id="SSF51391">
    <property type="entry name" value="Thiamin phosphate synthase"/>
    <property type="match status" value="1"/>
</dbReference>
<keyword evidence="5 9" id="KW-0784">Thiamine biosynthesis</keyword>
<feature type="binding site" evidence="9">
    <location>
        <position position="101"/>
    </location>
    <ligand>
        <name>4-amino-2-methyl-5-(diphosphooxymethyl)pyrimidine</name>
        <dbReference type="ChEBI" id="CHEBI:57841"/>
    </ligand>
</feature>
<keyword evidence="2 9" id="KW-0808">Transferase</keyword>
<dbReference type="AlphaFoldDB" id="A0A5B8XRQ1"/>
<dbReference type="EC" id="2.5.1.3" evidence="9"/>
<dbReference type="UniPathway" id="UPA00060">
    <property type="reaction ID" value="UER00141"/>
</dbReference>
<evidence type="ECO:0000259" key="13">
    <source>
        <dbReference type="Pfam" id="PF02581"/>
    </source>
</evidence>
<evidence type="ECO:0000256" key="2">
    <source>
        <dbReference type="ARBA" id="ARBA00022679"/>
    </source>
</evidence>
<feature type="region of interest" description="Disordered" evidence="12">
    <location>
        <begin position="1"/>
        <end position="23"/>
    </location>
</feature>
<comment type="pathway">
    <text evidence="1 9 11">Cofactor biosynthesis; thiamine diphosphate biosynthesis; thiamine phosphate from 4-amino-2-methyl-5-diphosphomethylpyrimidine and 4-methyl-5-(2-phosphoethyl)-thiazole: step 1/1.</text>
</comment>
<keyword evidence="3 9" id="KW-0479">Metal-binding</keyword>
<evidence type="ECO:0000256" key="5">
    <source>
        <dbReference type="ARBA" id="ARBA00022977"/>
    </source>
</evidence>
<evidence type="ECO:0000256" key="6">
    <source>
        <dbReference type="ARBA" id="ARBA00047334"/>
    </source>
</evidence>
<comment type="cofactor">
    <cofactor evidence="9">
        <name>Mg(2+)</name>
        <dbReference type="ChEBI" id="CHEBI:18420"/>
    </cofactor>
    <text evidence="9">Binds 1 Mg(2+) ion per subunit.</text>
</comment>
<dbReference type="InterPro" id="IPR034291">
    <property type="entry name" value="TMP_synthase"/>
</dbReference>
<dbReference type="InterPro" id="IPR036206">
    <property type="entry name" value="ThiamineP_synth_sf"/>
</dbReference>
<evidence type="ECO:0000256" key="10">
    <source>
        <dbReference type="RuleBase" id="RU003826"/>
    </source>
</evidence>
<gene>
    <name evidence="9 14" type="primary">thiE</name>
    <name evidence="14" type="ORF">FRD01_11495</name>
</gene>
<dbReference type="GO" id="GO:0009229">
    <property type="term" value="P:thiamine diphosphate biosynthetic process"/>
    <property type="evidence" value="ECO:0007669"/>
    <property type="project" value="UniProtKB-UniRule"/>
</dbReference>
<dbReference type="Proteomes" id="UP000321595">
    <property type="component" value="Chromosome"/>
</dbReference>
<dbReference type="CDD" id="cd00564">
    <property type="entry name" value="TMP_TenI"/>
    <property type="match status" value="1"/>
</dbReference>
<dbReference type="GO" id="GO:0005737">
    <property type="term" value="C:cytoplasm"/>
    <property type="evidence" value="ECO:0007669"/>
    <property type="project" value="TreeGrafter"/>
</dbReference>
<comment type="catalytic activity">
    <reaction evidence="8 9 10">
        <text>2-[(2R,5Z)-2-carboxy-4-methylthiazol-5(2H)-ylidene]ethyl phosphate + 4-amino-2-methyl-5-(diphosphooxymethyl)pyrimidine + 2 H(+) = thiamine phosphate + CO2 + diphosphate</text>
        <dbReference type="Rhea" id="RHEA:47844"/>
        <dbReference type="ChEBI" id="CHEBI:15378"/>
        <dbReference type="ChEBI" id="CHEBI:16526"/>
        <dbReference type="ChEBI" id="CHEBI:33019"/>
        <dbReference type="ChEBI" id="CHEBI:37575"/>
        <dbReference type="ChEBI" id="CHEBI:57841"/>
        <dbReference type="ChEBI" id="CHEBI:62899"/>
        <dbReference type="EC" id="2.5.1.3"/>
    </reaction>
</comment>
<organism evidence="14 15">
    <name type="scientific">Microvenator marinus</name>
    <dbReference type="NCBI Taxonomy" id="2600177"/>
    <lineage>
        <taxon>Bacteria</taxon>
        <taxon>Deltaproteobacteria</taxon>
        <taxon>Bradymonadales</taxon>
        <taxon>Microvenatoraceae</taxon>
        <taxon>Microvenator</taxon>
    </lineage>
</organism>
<comment type="catalytic activity">
    <reaction evidence="7 9 10">
        <text>2-(2-carboxy-4-methylthiazol-5-yl)ethyl phosphate + 4-amino-2-methyl-5-(diphosphooxymethyl)pyrimidine + 2 H(+) = thiamine phosphate + CO2 + diphosphate</text>
        <dbReference type="Rhea" id="RHEA:47848"/>
        <dbReference type="ChEBI" id="CHEBI:15378"/>
        <dbReference type="ChEBI" id="CHEBI:16526"/>
        <dbReference type="ChEBI" id="CHEBI:33019"/>
        <dbReference type="ChEBI" id="CHEBI:37575"/>
        <dbReference type="ChEBI" id="CHEBI:57841"/>
        <dbReference type="ChEBI" id="CHEBI:62890"/>
        <dbReference type="EC" id="2.5.1.3"/>
    </reaction>
</comment>
<comment type="catalytic activity">
    <reaction evidence="6 9 10">
        <text>4-methyl-5-(2-phosphooxyethyl)-thiazole + 4-amino-2-methyl-5-(diphosphooxymethyl)pyrimidine + H(+) = thiamine phosphate + diphosphate</text>
        <dbReference type="Rhea" id="RHEA:22328"/>
        <dbReference type="ChEBI" id="CHEBI:15378"/>
        <dbReference type="ChEBI" id="CHEBI:33019"/>
        <dbReference type="ChEBI" id="CHEBI:37575"/>
        <dbReference type="ChEBI" id="CHEBI:57841"/>
        <dbReference type="ChEBI" id="CHEBI:58296"/>
        <dbReference type="EC" id="2.5.1.3"/>
    </reaction>
</comment>
<evidence type="ECO:0000313" key="15">
    <source>
        <dbReference type="Proteomes" id="UP000321595"/>
    </source>
</evidence>
<evidence type="ECO:0000256" key="11">
    <source>
        <dbReference type="RuleBase" id="RU004253"/>
    </source>
</evidence>
<evidence type="ECO:0000256" key="9">
    <source>
        <dbReference type="HAMAP-Rule" id="MF_00097"/>
    </source>
</evidence>
<evidence type="ECO:0000256" key="3">
    <source>
        <dbReference type="ARBA" id="ARBA00022723"/>
    </source>
</evidence>
<feature type="binding site" evidence="9">
    <location>
        <position position="168"/>
    </location>
    <ligand>
        <name>4-amino-2-methyl-5-(diphosphooxymethyl)pyrimidine</name>
        <dbReference type="ChEBI" id="CHEBI:57841"/>
    </ligand>
</feature>
<dbReference type="InterPro" id="IPR013785">
    <property type="entry name" value="Aldolase_TIM"/>
</dbReference>
<dbReference type="Pfam" id="PF02581">
    <property type="entry name" value="TMP-TENI"/>
    <property type="match status" value="1"/>
</dbReference>
<feature type="binding site" evidence="9">
    <location>
        <begin position="69"/>
        <end position="73"/>
    </location>
    <ligand>
        <name>4-amino-2-methyl-5-(diphosphooxymethyl)pyrimidine</name>
        <dbReference type="ChEBI" id="CHEBI:57841"/>
    </ligand>
</feature>
<comment type="caution">
    <text evidence="9">Lacks conserved residue(s) required for the propagation of feature annotation.</text>
</comment>
<proteinExistence type="inferred from homology"/>
<evidence type="ECO:0000256" key="7">
    <source>
        <dbReference type="ARBA" id="ARBA00047851"/>
    </source>
</evidence>
<accession>A0A5B8XRQ1</accession>
<evidence type="ECO:0000256" key="12">
    <source>
        <dbReference type="SAM" id="MobiDB-lite"/>
    </source>
</evidence>
<evidence type="ECO:0000256" key="8">
    <source>
        <dbReference type="ARBA" id="ARBA00047883"/>
    </source>
</evidence>
<dbReference type="NCBIfam" id="TIGR00693">
    <property type="entry name" value="thiE"/>
    <property type="match status" value="1"/>
</dbReference>
<feature type="binding site" evidence="9">
    <location>
        <position position="139"/>
    </location>
    <ligand>
        <name>4-amino-2-methyl-5-(diphosphooxymethyl)pyrimidine</name>
        <dbReference type="ChEBI" id="CHEBI:57841"/>
    </ligand>
</feature>
<name>A0A5B8XRQ1_9DELT</name>
<dbReference type="GO" id="GO:0000287">
    <property type="term" value="F:magnesium ion binding"/>
    <property type="evidence" value="ECO:0007669"/>
    <property type="project" value="UniProtKB-UniRule"/>
</dbReference>
<reference evidence="14 15" key="1">
    <citation type="submission" date="2019-08" db="EMBL/GenBank/DDBJ databases">
        <authorList>
            <person name="Liang Q."/>
        </authorList>
    </citation>
    <scope>NUCLEOTIDE SEQUENCE [LARGE SCALE GENOMIC DNA]</scope>
    <source>
        <strain evidence="14 15">V1718</strain>
    </source>
</reference>
<keyword evidence="15" id="KW-1185">Reference proteome</keyword>
<feature type="binding site" evidence="9">
    <location>
        <begin position="165"/>
        <end position="167"/>
    </location>
    <ligand>
        <name>2-[(2R,5Z)-2-carboxy-4-methylthiazol-5(2H)-ylidene]ethyl phosphate</name>
        <dbReference type="ChEBI" id="CHEBI:62899"/>
    </ligand>
</feature>
<protein>
    <recommendedName>
        <fullName evidence="9">Thiamine-phosphate synthase</fullName>
        <shortName evidence="9">TP synthase</shortName>
        <shortName evidence="9">TPS</shortName>
        <ecNumber evidence="9">2.5.1.3</ecNumber>
    </recommendedName>
    <alternativeName>
        <fullName evidence="9">Thiamine-phosphate pyrophosphorylase</fullName>
        <shortName evidence="9">TMP pyrophosphorylase</shortName>
        <shortName evidence="9">TMP-PPase</shortName>
    </alternativeName>
</protein>
<evidence type="ECO:0000256" key="1">
    <source>
        <dbReference type="ARBA" id="ARBA00005165"/>
    </source>
</evidence>